<dbReference type="EC" id="1.1.1.193" evidence="13"/>
<dbReference type="InterPro" id="IPR002125">
    <property type="entry name" value="CMP_dCMP_dom"/>
</dbReference>
<comment type="cofactor">
    <cofactor evidence="13 16">
        <name>Zn(2+)</name>
        <dbReference type="ChEBI" id="CHEBI:29105"/>
    </cofactor>
    <text evidence="13 16">Binds 1 zinc ion.</text>
</comment>
<dbReference type="Pfam" id="PF00383">
    <property type="entry name" value="dCMP_cyt_deam_1"/>
    <property type="match status" value="1"/>
</dbReference>
<accession>A0A1Y1CJ87</accession>
<comment type="similarity">
    <text evidence="5 13">In the C-terminal section; belongs to the HTP reductase family.</text>
</comment>
<dbReference type="InterPro" id="IPR011549">
    <property type="entry name" value="RibD_C"/>
</dbReference>
<dbReference type="SUPFAM" id="SSF53927">
    <property type="entry name" value="Cytidine deaminase-like"/>
    <property type="match status" value="1"/>
</dbReference>
<feature type="binding site" evidence="15">
    <location>
        <position position="208"/>
    </location>
    <ligand>
        <name>substrate</name>
    </ligand>
</feature>
<feature type="binding site" evidence="16">
    <location>
        <position position="51"/>
    </location>
    <ligand>
        <name>Zn(2+)</name>
        <dbReference type="ChEBI" id="CHEBI:29105"/>
        <note>catalytic</note>
    </ligand>
</feature>
<dbReference type="Proteomes" id="UP000218267">
    <property type="component" value="Chromosome"/>
</dbReference>
<organism evidence="18 19">
    <name type="scientific">Labilibaculum antarcticum</name>
    <dbReference type="NCBI Taxonomy" id="1717717"/>
    <lineage>
        <taxon>Bacteria</taxon>
        <taxon>Pseudomonadati</taxon>
        <taxon>Bacteroidota</taxon>
        <taxon>Bacteroidia</taxon>
        <taxon>Marinilabiliales</taxon>
        <taxon>Marinifilaceae</taxon>
        <taxon>Labilibaculum</taxon>
    </lineage>
</organism>
<evidence type="ECO:0000259" key="17">
    <source>
        <dbReference type="PROSITE" id="PS51747"/>
    </source>
</evidence>
<evidence type="ECO:0000256" key="8">
    <source>
        <dbReference type="ARBA" id="ARBA00022801"/>
    </source>
</evidence>
<evidence type="ECO:0000313" key="18">
    <source>
        <dbReference type="EMBL" id="BAX80437.1"/>
    </source>
</evidence>
<evidence type="ECO:0000256" key="3">
    <source>
        <dbReference type="ARBA" id="ARBA00004910"/>
    </source>
</evidence>
<feature type="binding site" evidence="15">
    <location>
        <position position="171"/>
    </location>
    <ligand>
        <name>NADP(+)</name>
        <dbReference type="ChEBI" id="CHEBI:58349"/>
    </ligand>
</feature>
<dbReference type="InterPro" id="IPR050765">
    <property type="entry name" value="Riboflavin_Biosynth_HTPR"/>
</dbReference>
<feature type="active site" description="Proton donor" evidence="14">
    <location>
        <position position="53"/>
    </location>
</feature>
<dbReference type="SUPFAM" id="SSF53597">
    <property type="entry name" value="Dihydrofolate reductase-like"/>
    <property type="match status" value="1"/>
</dbReference>
<dbReference type="Pfam" id="PF01872">
    <property type="entry name" value="RibD_C"/>
    <property type="match status" value="1"/>
</dbReference>
<feature type="binding site" evidence="15">
    <location>
        <begin position="298"/>
        <end position="304"/>
    </location>
    <ligand>
        <name>NADP(+)</name>
        <dbReference type="ChEBI" id="CHEBI:58349"/>
    </ligand>
</feature>
<evidence type="ECO:0000256" key="5">
    <source>
        <dbReference type="ARBA" id="ARBA00007417"/>
    </source>
</evidence>
<dbReference type="UniPathway" id="UPA00275">
    <property type="reaction ID" value="UER00401"/>
</dbReference>
<keyword evidence="8 13" id="KW-0378">Hydrolase</keyword>
<dbReference type="EC" id="3.5.4.26" evidence="13"/>
<dbReference type="GO" id="GO:0009231">
    <property type="term" value="P:riboflavin biosynthetic process"/>
    <property type="evidence" value="ECO:0007669"/>
    <property type="project" value="UniProtKB-UniPathway"/>
</dbReference>
<comment type="catalytic activity">
    <reaction evidence="13">
        <text>5-amino-6-(5-phospho-D-ribitylamino)uracil + NADP(+) = 5-amino-6-(5-phospho-D-ribosylamino)uracil + NADPH + H(+)</text>
        <dbReference type="Rhea" id="RHEA:17845"/>
        <dbReference type="ChEBI" id="CHEBI:15378"/>
        <dbReference type="ChEBI" id="CHEBI:57783"/>
        <dbReference type="ChEBI" id="CHEBI:58349"/>
        <dbReference type="ChEBI" id="CHEBI:58421"/>
        <dbReference type="ChEBI" id="CHEBI:58453"/>
        <dbReference type="EC" id="1.1.1.193"/>
    </reaction>
</comment>
<evidence type="ECO:0000256" key="11">
    <source>
        <dbReference type="ARBA" id="ARBA00023002"/>
    </source>
</evidence>
<protein>
    <recommendedName>
        <fullName evidence="13">Riboflavin biosynthesis protein RibD</fullName>
    </recommendedName>
    <domain>
        <recommendedName>
            <fullName evidence="13">Diaminohydroxyphosphoribosylaminopyrimidine deaminase</fullName>
            <shortName evidence="13">DRAP deaminase</shortName>
            <ecNumber evidence="13">3.5.4.26</ecNumber>
        </recommendedName>
        <alternativeName>
            <fullName evidence="13">Riboflavin-specific deaminase</fullName>
        </alternativeName>
    </domain>
    <domain>
        <recommendedName>
            <fullName evidence="13">5-amino-6-(5-phosphoribosylamino)uracil reductase</fullName>
            <ecNumber evidence="13">1.1.1.193</ecNumber>
        </recommendedName>
        <alternativeName>
            <fullName evidence="13">HTP reductase</fullName>
        </alternativeName>
    </domain>
</protein>
<dbReference type="AlphaFoldDB" id="A0A1Y1CJ87"/>
<dbReference type="GO" id="GO:0008835">
    <property type="term" value="F:diaminohydroxyphosphoribosylaminopyrimidine deaminase activity"/>
    <property type="evidence" value="ECO:0007669"/>
    <property type="project" value="UniProtKB-EC"/>
</dbReference>
<keyword evidence="9 13" id="KW-0862">Zinc</keyword>
<evidence type="ECO:0000256" key="4">
    <source>
        <dbReference type="ARBA" id="ARBA00005259"/>
    </source>
</evidence>
<evidence type="ECO:0000256" key="2">
    <source>
        <dbReference type="ARBA" id="ARBA00004882"/>
    </source>
</evidence>
<proteinExistence type="inferred from homology"/>
<name>A0A1Y1CJ87_9BACT</name>
<feature type="binding site" evidence="15">
    <location>
        <position position="224"/>
    </location>
    <ligand>
        <name>NADP(+)</name>
        <dbReference type="ChEBI" id="CHEBI:58349"/>
    </ligand>
</feature>
<keyword evidence="6 13" id="KW-0686">Riboflavin biosynthesis</keyword>
<comment type="function">
    <text evidence="1 13">Converts 2,5-diamino-6-(ribosylamino)-4(3h)-pyrimidinone 5'-phosphate into 5-amino-6-(ribosylamino)-2,4(1h,3h)-pyrimidinedione 5'-phosphate.</text>
</comment>
<feature type="domain" description="CMP/dCMP-type deaminase" evidence="17">
    <location>
        <begin position="2"/>
        <end position="124"/>
    </location>
</feature>
<comment type="pathway">
    <text evidence="2 13">Cofactor biosynthesis; riboflavin biosynthesis; 5-amino-6-(D-ribitylamino)uracil from GTP: step 2/4.</text>
</comment>
<feature type="binding site" evidence="16">
    <location>
        <position position="76"/>
    </location>
    <ligand>
        <name>Zn(2+)</name>
        <dbReference type="ChEBI" id="CHEBI:29105"/>
        <note>catalytic</note>
    </ligand>
</feature>
<feature type="binding site" evidence="15">
    <location>
        <position position="155"/>
    </location>
    <ligand>
        <name>NADP(+)</name>
        <dbReference type="ChEBI" id="CHEBI:58349"/>
    </ligand>
</feature>
<evidence type="ECO:0000256" key="9">
    <source>
        <dbReference type="ARBA" id="ARBA00022833"/>
    </source>
</evidence>
<evidence type="ECO:0000256" key="7">
    <source>
        <dbReference type="ARBA" id="ARBA00022723"/>
    </source>
</evidence>
<dbReference type="NCBIfam" id="TIGR00227">
    <property type="entry name" value="ribD_Cterm"/>
    <property type="match status" value="1"/>
</dbReference>
<evidence type="ECO:0000256" key="15">
    <source>
        <dbReference type="PIRSR" id="PIRSR006769-2"/>
    </source>
</evidence>
<dbReference type="EMBL" id="AP018042">
    <property type="protein sequence ID" value="BAX80437.1"/>
    <property type="molecule type" value="Genomic_DNA"/>
</dbReference>
<keyword evidence="7 13" id="KW-0479">Metal-binding</keyword>
<dbReference type="InterPro" id="IPR016193">
    <property type="entry name" value="Cytidine_deaminase-like"/>
</dbReference>
<dbReference type="PANTHER" id="PTHR38011:SF7">
    <property type="entry name" value="2,5-DIAMINO-6-RIBOSYLAMINO-4(3H)-PYRIMIDINONE 5'-PHOSPHATE REDUCTASE"/>
    <property type="match status" value="1"/>
</dbReference>
<feature type="binding site" evidence="15">
    <location>
        <position position="201"/>
    </location>
    <ligand>
        <name>NADP(+)</name>
        <dbReference type="ChEBI" id="CHEBI:58349"/>
    </ligand>
</feature>
<gene>
    <name evidence="18" type="ORF">ALGA_2094</name>
</gene>
<dbReference type="InterPro" id="IPR024072">
    <property type="entry name" value="DHFR-like_dom_sf"/>
</dbReference>
<dbReference type="KEGG" id="mbas:ALGA_2094"/>
<evidence type="ECO:0000256" key="12">
    <source>
        <dbReference type="ARBA" id="ARBA00023268"/>
    </source>
</evidence>
<dbReference type="FunFam" id="3.40.140.10:FF:000025">
    <property type="entry name" value="Riboflavin biosynthesis protein RibD"/>
    <property type="match status" value="1"/>
</dbReference>
<dbReference type="CDD" id="cd01284">
    <property type="entry name" value="Riboflavin_deaminase-reductase"/>
    <property type="match status" value="1"/>
</dbReference>
<dbReference type="GO" id="GO:0008703">
    <property type="term" value="F:5-amino-6-(5-phosphoribosylamino)uracil reductase activity"/>
    <property type="evidence" value="ECO:0007669"/>
    <property type="project" value="UniProtKB-EC"/>
</dbReference>
<dbReference type="GO" id="GO:0050661">
    <property type="term" value="F:NADP binding"/>
    <property type="evidence" value="ECO:0007669"/>
    <property type="project" value="InterPro"/>
</dbReference>
<keyword evidence="12" id="KW-0511">Multifunctional enzyme</keyword>
<feature type="binding site" evidence="16">
    <location>
        <position position="85"/>
    </location>
    <ligand>
        <name>Zn(2+)</name>
        <dbReference type="ChEBI" id="CHEBI:29105"/>
        <note>catalytic</note>
    </ligand>
</feature>
<evidence type="ECO:0000313" key="19">
    <source>
        <dbReference type="Proteomes" id="UP000218267"/>
    </source>
</evidence>
<evidence type="ECO:0000256" key="13">
    <source>
        <dbReference type="PIRNR" id="PIRNR006769"/>
    </source>
</evidence>
<dbReference type="Gene3D" id="3.40.430.10">
    <property type="entry name" value="Dihydrofolate Reductase, subunit A"/>
    <property type="match status" value="1"/>
</dbReference>
<dbReference type="PANTHER" id="PTHR38011">
    <property type="entry name" value="DIHYDROFOLATE REDUCTASE FAMILY PROTEIN (AFU_ORTHOLOGUE AFUA_8G06820)"/>
    <property type="match status" value="1"/>
</dbReference>
<feature type="binding site" evidence="15">
    <location>
        <position position="197"/>
    </location>
    <ligand>
        <name>NADP(+)</name>
        <dbReference type="ChEBI" id="CHEBI:58349"/>
    </ligand>
</feature>
<feature type="binding site" evidence="15">
    <location>
        <position position="185"/>
    </location>
    <ligand>
        <name>substrate</name>
    </ligand>
</feature>
<evidence type="ECO:0000256" key="1">
    <source>
        <dbReference type="ARBA" id="ARBA00002151"/>
    </source>
</evidence>
<dbReference type="NCBIfam" id="TIGR00326">
    <property type="entry name" value="eubact_ribD"/>
    <property type="match status" value="1"/>
</dbReference>
<comment type="catalytic activity">
    <reaction evidence="13">
        <text>2,5-diamino-6-hydroxy-4-(5-phosphoribosylamino)-pyrimidine + H2O + H(+) = 5-amino-6-(5-phospho-D-ribosylamino)uracil + NH4(+)</text>
        <dbReference type="Rhea" id="RHEA:21868"/>
        <dbReference type="ChEBI" id="CHEBI:15377"/>
        <dbReference type="ChEBI" id="CHEBI:15378"/>
        <dbReference type="ChEBI" id="CHEBI:28938"/>
        <dbReference type="ChEBI" id="CHEBI:58453"/>
        <dbReference type="ChEBI" id="CHEBI:58614"/>
        <dbReference type="EC" id="3.5.4.26"/>
    </reaction>
</comment>
<comment type="similarity">
    <text evidence="4 13">In the N-terminal section; belongs to the cytidine and deoxycytidylate deaminase family.</text>
</comment>
<feature type="binding site" evidence="15">
    <location>
        <position position="169"/>
    </location>
    <ligand>
        <name>NADP(+)</name>
        <dbReference type="ChEBI" id="CHEBI:58349"/>
    </ligand>
</feature>
<evidence type="ECO:0000256" key="6">
    <source>
        <dbReference type="ARBA" id="ARBA00022619"/>
    </source>
</evidence>
<dbReference type="InterPro" id="IPR002734">
    <property type="entry name" value="RibDG_C"/>
</dbReference>
<reference evidence="19" key="2">
    <citation type="journal article" date="2020" name="Antonie Van Leeuwenhoek">
        <title>Labilibaculum antarcticum sp. nov., a novel facultative anaerobic, psychrotorelant bacterium isolated from marine sediment of Antarctica.</title>
        <authorList>
            <person name="Watanabe M."/>
            <person name="Kojima H."/>
            <person name="Fukui M."/>
        </authorList>
    </citation>
    <scope>NUCLEOTIDE SEQUENCE [LARGE SCALE GENOMIC DNA]</scope>
    <source>
        <strain evidence="19">SPP2</strain>
    </source>
</reference>
<keyword evidence="19" id="KW-1185">Reference proteome</keyword>
<dbReference type="PROSITE" id="PS51747">
    <property type="entry name" value="CYT_DCMP_DEAMINASES_2"/>
    <property type="match status" value="1"/>
</dbReference>
<dbReference type="GO" id="GO:0046872">
    <property type="term" value="F:metal ion binding"/>
    <property type="evidence" value="ECO:0007669"/>
    <property type="project" value="UniProtKB-KW"/>
</dbReference>
<reference evidence="18 19" key="1">
    <citation type="journal article" date="2018" name="Mar. Genomics">
        <title>Complete genome sequence of Marinifilaceae bacterium strain SPP2, isolated from the Antarctic marine sediment.</title>
        <authorList>
            <person name="Watanabe M."/>
            <person name="Kojima H."/>
            <person name="Fukui M."/>
        </authorList>
    </citation>
    <scope>NUCLEOTIDE SEQUENCE [LARGE SCALE GENOMIC DNA]</scope>
    <source>
        <strain evidence="18 19">SPP2</strain>
    </source>
</reference>
<evidence type="ECO:0000256" key="16">
    <source>
        <dbReference type="PIRSR" id="PIRSR006769-3"/>
    </source>
</evidence>
<keyword evidence="10 13" id="KW-0521">NADP</keyword>
<evidence type="ECO:0000256" key="10">
    <source>
        <dbReference type="ARBA" id="ARBA00022857"/>
    </source>
</evidence>
<dbReference type="PIRSF" id="PIRSF006769">
    <property type="entry name" value="RibD"/>
    <property type="match status" value="1"/>
</dbReference>
<keyword evidence="11 13" id="KW-0560">Oxidoreductase</keyword>
<dbReference type="Gene3D" id="3.40.140.10">
    <property type="entry name" value="Cytidine Deaminase, domain 2"/>
    <property type="match status" value="1"/>
</dbReference>
<evidence type="ECO:0000256" key="14">
    <source>
        <dbReference type="PIRSR" id="PIRSR006769-1"/>
    </source>
</evidence>
<sequence>MSKEYQYMQRAFELAKKGIGRVNPNPLVGAVIVRDDKIIGEGYHEFFGGPHAEVNAFRSSTESVEGATMYVTLEPCSHYGKTPPCAEAIVKNKIAKVVIGMLDPNTLVAGKGVKLLEENGIEVEYGFLCEELSHMNRVFLKFIQSKLPYVLMKTAMTLDGKIASKTGDSRWVSNEKSRAYVHQLRNELAGIMVGVDTVIADDPILTTRLENEEARNPVRIVVDSNARIPLESKILNTANQAKTIVAVTEKADSTKIAEIQELGNAVLIIKSRNGRVDLSDLMVKLGETGVDGILLEGGATLNFSALEAGIVDELMSFIAPKIIGGLTSKSPVGGEGIEFMKDAIELENMKIDQLGNDLMLTGKIKKKLVNS</sequence>
<dbReference type="InterPro" id="IPR004794">
    <property type="entry name" value="Eubact_RibD"/>
</dbReference>
<feature type="binding site" evidence="15">
    <location>
        <position position="296"/>
    </location>
    <ligand>
        <name>substrate</name>
    </ligand>
</feature>
<feature type="binding site" evidence="15">
    <location>
        <position position="205"/>
    </location>
    <ligand>
        <name>substrate</name>
    </ligand>
</feature>
<dbReference type="OrthoDB" id="9800865at2"/>
<comment type="pathway">
    <text evidence="3 13">Cofactor biosynthesis; riboflavin biosynthesis; 5-amino-6-(D-ribitylamino)uracil from GTP: step 3/4.</text>
</comment>